<dbReference type="PANTHER" id="PTHR31439">
    <property type="entry name" value="EXPRESSED PROTEIN"/>
    <property type="match status" value="1"/>
</dbReference>
<evidence type="ECO:0000313" key="1">
    <source>
        <dbReference type="EMBL" id="THU72290.1"/>
    </source>
</evidence>
<dbReference type="AlphaFoldDB" id="A0A4S8KB20"/>
<evidence type="ECO:0000313" key="2">
    <source>
        <dbReference type="Proteomes" id="UP000317650"/>
    </source>
</evidence>
<comment type="caution">
    <text evidence="1">The sequence shown here is derived from an EMBL/GenBank/DDBJ whole genome shotgun (WGS) entry which is preliminary data.</text>
</comment>
<dbReference type="Proteomes" id="UP000317650">
    <property type="component" value="Chromosome 4"/>
</dbReference>
<sequence>MEDLWSWLTTLPEPSQWPSAPPSLVLAASADAKSIRLSADRTAGSDAEPLLTFSFSLHGFHLSTTSRTLWLSNPVPSASPHLPLLLQLLQECIPMSPSSFSFSAPKLGQGSRSAALVRDDGQAAPFLCLALLLRLFWLCATDAPAEAGFLFFSALDAPLERALCCRLALRGVLLAVGPDVEERLMRSLGYMLSKWCLFRQLQGSAAKRLLPAGFCPSYAADRHGLWVLKGFAPLLAMGRVGASGVTGPGPEATDSALRYALAHQQLEAVVQLEYTVCTRDPRFIRVSVRVDNIRLRVVGLRYGRSKDEETGSEEDDLEGERHFPSRARVWVGPELGTPYATGPSLGRSSGNPERQMEATRTVKGRFGSGKAAGIKAAARTATRLQGRSWRWEQEAEGSAAVFEGVLCDHATGTEVAAWRPAEGGGGNPRAGMRRRYSGWGRAFSKAGGVVVAGDELAEAVEWRVGREMEGRVVMWRVGGRVWVSYFANEVKTGYFETRCVEWREEVELALVAGASELTAR</sequence>
<protein>
    <submittedName>
        <fullName evidence="1">Uncharacterized protein</fullName>
    </submittedName>
</protein>
<accession>A0A4S8KB20</accession>
<dbReference type="EMBL" id="PYDT01000001">
    <property type="protein sequence ID" value="THU72290.1"/>
    <property type="molecule type" value="Genomic_DNA"/>
</dbReference>
<dbReference type="PANTHER" id="PTHR31439:SF7">
    <property type="entry name" value="EXPRESSED PROTEIN"/>
    <property type="match status" value="1"/>
</dbReference>
<organism evidence="1 2">
    <name type="scientific">Musa balbisiana</name>
    <name type="common">Banana</name>
    <dbReference type="NCBI Taxonomy" id="52838"/>
    <lineage>
        <taxon>Eukaryota</taxon>
        <taxon>Viridiplantae</taxon>
        <taxon>Streptophyta</taxon>
        <taxon>Embryophyta</taxon>
        <taxon>Tracheophyta</taxon>
        <taxon>Spermatophyta</taxon>
        <taxon>Magnoliopsida</taxon>
        <taxon>Liliopsida</taxon>
        <taxon>Zingiberales</taxon>
        <taxon>Musaceae</taxon>
        <taxon>Musa</taxon>
    </lineage>
</organism>
<reference evidence="1 2" key="1">
    <citation type="journal article" date="2019" name="Nat. Plants">
        <title>Genome sequencing of Musa balbisiana reveals subgenome evolution and function divergence in polyploid bananas.</title>
        <authorList>
            <person name="Yao X."/>
        </authorList>
    </citation>
    <scope>NUCLEOTIDE SEQUENCE [LARGE SCALE GENOMIC DNA]</scope>
    <source>
        <strain evidence="2">cv. DH-PKW</strain>
        <tissue evidence="1">Leaves</tissue>
    </source>
</reference>
<keyword evidence="2" id="KW-1185">Reference proteome</keyword>
<name>A0A4S8KB20_MUSBA</name>
<gene>
    <name evidence="1" type="ORF">C4D60_Mb04t10530</name>
</gene>
<proteinExistence type="predicted"/>